<evidence type="ECO:0000313" key="2">
    <source>
        <dbReference type="EMBL" id="ETR71528.1"/>
    </source>
</evidence>
<evidence type="ECO:0008006" key="4">
    <source>
        <dbReference type="Google" id="ProtNLM"/>
    </source>
</evidence>
<comment type="caution">
    <text evidence="2">The sequence shown here is derived from an EMBL/GenBank/DDBJ whole genome shotgun (WGS) entry which is preliminary data.</text>
</comment>
<protein>
    <recommendedName>
        <fullName evidence="4">TIGR04219 family outer membrane beta-barrel protein</fullName>
    </recommendedName>
</protein>
<organism evidence="2 3">
    <name type="scientific">Candidatus Magnetoglobus multicellularis str. Araruama</name>
    <dbReference type="NCBI Taxonomy" id="890399"/>
    <lineage>
        <taxon>Bacteria</taxon>
        <taxon>Pseudomonadati</taxon>
        <taxon>Thermodesulfobacteriota</taxon>
        <taxon>Desulfobacteria</taxon>
        <taxon>Desulfobacterales</taxon>
        <taxon>Desulfobacteraceae</taxon>
        <taxon>Candidatus Magnetoglobus</taxon>
    </lineage>
</organism>
<sequence>MQKKHIQMITLMIFLVSIAMNSAHALPFKIEGAVGVWNHDPNGMINYQGDNIELNTDLGLSDRNDMNLWIRIEHPVPMLPDIKIQYTPIKVKDNNTTNRPFTFGANPFDGALYSEMEMDIIDLQLYNHLPFLQMASLKSLDITYGLNFRFLNASAFIEEVQTIDARSRSFSTPLAMICGGFRVSPVNSFALAGDFQGTSYNGNHWYDVTAEIQLAPFSDHIFMGIGYRYQDFKLDEVQDVTADQTMQGWFCEVGFRLE</sequence>
<dbReference type="Proteomes" id="UP000189670">
    <property type="component" value="Unassembled WGS sequence"/>
</dbReference>
<gene>
    <name evidence="2" type="ORF">OMM_08062</name>
</gene>
<dbReference type="AlphaFoldDB" id="A0A1V1P9R1"/>
<dbReference type="NCBIfam" id="TIGR04219">
    <property type="entry name" value="OMP_w_GlyGly"/>
    <property type="match status" value="1"/>
</dbReference>
<name>A0A1V1P9R1_9BACT</name>
<keyword evidence="1" id="KW-0732">Signal</keyword>
<dbReference type="InterPro" id="IPR026387">
    <property type="entry name" value="OMP_w_GlyGly"/>
</dbReference>
<evidence type="ECO:0000256" key="1">
    <source>
        <dbReference type="SAM" id="SignalP"/>
    </source>
</evidence>
<dbReference type="EMBL" id="ATBP01000257">
    <property type="protein sequence ID" value="ETR71528.1"/>
    <property type="molecule type" value="Genomic_DNA"/>
</dbReference>
<feature type="signal peptide" evidence="1">
    <location>
        <begin position="1"/>
        <end position="25"/>
    </location>
</feature>
<feature type="chain" id="PRO_5010716683" description="TIGR04219 family outer membrane beta-barrel protein" evidence="1">
    <location>
        <begin position="26"/>
        <end position="258"/>
    </location>
</feature>
<proteinExistence type="predicted"/>
<accession>A0A1V1P9R1</accession>
<evidence type="ECO:0000313" key="3">
    <source>
        <dbReference type="Proteomes" id="UP000189670"/>
    </source>
</evidence>
<reference evidence="3" key="1">
    <citation type="submission" date="2012-11" db="EMBL/GenBank/DDBJ databases">
        <authorList>
            <person name="Lucero-Rivera Y.E."/>
            <person name="Tovar-Ramirez D."/>
        </authorList>
    </citation>
    <scope>NUCLEOTIDE SEQUENCE [LARGE SCALE GENOMIC DNA]</scope>
    <source>
        <strain evidence="3">Araruama</strain>
    </source>
</reference>